<dbReference type="FunFam" id="3.40.50.1820:FF:000057">
    <property type="entry name" value="Lipase"/>
    <property type="match status" value="1"/>
</dbReference>
<evidence type="ECO:0000256" key="7">
    <source>
        <dbReference type="PIRNR" id="PIRNR000862"/>
    </source>
</evidence>
<evidence type="ECO:0000256" key="5">
    <source>
        <dbReference type="ARBA" id="ARBA00023098"/>
    </source>
</evidence>
<feature type="active site" description="Charge relay system" evidence="8">
    <location>
        <position position="367"/>
    </location>
</feature>
<dbReference type="AlphaFoldDB" id="A0A6J1NNP8"/>
<dbReference type="Gene3D" id="3.40.50.1820">
    <property type="entry name" value="alpha/beta hydrolase"/>
    <property type="match status" value="1"/>
</dbReference>
<evidence type="ECO:0000256" key="3">
    <source>
        <dbReference type="ARBA" id="ARBA00022801"/>
    </source>
</evidence>
<evidence type="ECO:0000256" key="6">
    <source>
        <dbReference type="ARBA" id="ARBA00023180"/>
    </source>
</evidence>
<dbReference type="SUPFAM" id="SSF53474">
    <property type="entry name" value="alpha/beta-Hydrolases"/>
    <property type="match status" value="1"/>
</dbReference>
<feature type="active site" description="Nucleophile" evidence="8">
    <location>
        <position position="162"/>
    </location>
</feature>
<dbReference type="InterPro" id="IPR000073">
    <property type="entry name" value="AB_hydrolase_1"/>
</dbReference>
<dbReference type="InterPro" id="IPR025483">
    <property type="entry name" value="Lipase_euk"/>
</dbReference>
<organism evidence="11 12">
    <name type="scientific">Bicyclus anynana</name>
    <name type="common">Squinting bush brown butterfly</name>
    <dbReference type="NCBI Taxonomy" id="110368"/>
    <lineage>
        <taxon>Eukaryota</taxon>
        <taxon>Metazoa</taxon>
        <taxon>Ecdysozoa</taxon>
        <taxon>Arthropoda</taxon>
        <taxon>Hexapoda</taxon>
        <taxon>Insecta</taxon>
        <taxon>Pterygota</taxon>
        <taxon>Neoptera</taxon>
        <taxon>Endopterygota</taxon>
        <taxon>Lepidoptera</taxon>
        <taxon>Glossata</taxon>
        <taxon>Ditrysia</taxon>
        <taxon>Papilionoidea</taxon>
        <taxon>Nymphalidae</taxon>
        <taxon>Satyrinae</taxon>
        <taxon>Satyrini</taxon>
        <taxon>Mycalesina</taxon>
        <taxon>Bicyclus</taxon>
    </lineage>
</organism>
<feature type="chain" id="PRO_5026851100" description="Lipase" evidence="9">
    <location>
        <begin position="23"/>
        <end position="395"/>
    </location>
</feature>
<accession>A0A6J1NNP8</accession>
<dbReference type="GO" id="GO:0016042">
    <property type="term" value="P:lipid catabolic process"/>
    <property type="evidence" value="ECO:0007669"/>
    <property type="project" value="UniProtKB-KW"/>
</dbReference>
<keyword evidence="2 9" id="KW-0732">Signal</keyword>
<evidence type="ECO:0000259" key="10">
    <source>
        <dbReference type="Pfam" id="PF00561"/>
    </source>
</evidence>
<feature type="active site" description="Charge relay system" evidence="8">
    <location>
        <position position="336"/>
    </location>
</feature>
<evidence type="ECO:0000313" key="11">
    <source>
        <dbReference type="Proteomes" id="UP001652582"/>
    </source>
</evidence>
<dbReference type="GO" id="GO:0016788">
    <property type="term" value="F:hydrolase activity, acting on ester bonds"/>
    <property type="evidence" value="ECO:0007669"/>
    <property type="project" value="InterPro"/>
</dbReference>
<keyword evidence="11" id="KW-1185">Reference proteome</keyword>
<evidence type="ECO:0000256" key="2">
    <source>
        <dbReference type="ARBA" id="ARBA00022729"/>
    </source>
</evidence>
<dbReference type="RefSeq" id="XP_023946662.1">
    <property type="nucleotide sequence ID" value="XM_024090894.2"/>
</dbReference>
<evidence type="ECO:0000256" key="9">
    <source>
        <dbReference type="SAM" id="SignalP"/>
    </source>
</evidence>
<feature type="domain" description="AB hydrolase-1" evidence="10">
    <location>
        <begin position="69"/>
        <end position="196"/>
    </location>
</feature>
<protein>
    <recommendedName>
        <fullName evidence="7">Lipase</fullName>
    </recommendedName>
</protein>
<keyword evidence="3 7" id="KW-0378">Hydrolase</keyword>
<keyword evidence="6" id="KW-0325">Glycoprotein</keyword>
<dbReference type="Pfam" id="PF00561">
    <property type="entry name" value="Abhydrolase_1"/>
    <property type="match status" value="1"/>
</dbReference>
<evidence type="ECO:0000256" key="4">
    <source>
        <dbReference type="ARBA" id="ARBA00022963"/>
    </source>
</evidence>
<gene>
    <name evidence="12" type="primary">LOC112052008</name>
</gene>
<reference evidence="12" key="1">
    <citation type="submission" date="2025-08" db="UniProtKB">
        <authorList>
            <consortium name="RefSeq"/>
        </authorList>
    </citation>
    <scope>IDENTIFICATION</scope>
</reference>
<dbReference type="KEGG" id="bany:112052008"/>
<dbReference type="GeneID" id="112052008"/>
<dbReference type="InterPro" id="IPR029058">
    <property type="entry name" value="AB_hydrolase_fold"/>
</dbReference>
<sequence>MRTSVSLCLVVTCIQLTNYVSTVKLSEDANLNTTGLATKYGHPATHYDVVTEDGYILTLYRLHGRSGIPVLLTHGLFDSSDTWMIRGNTSLAITLANNGFDVWLANSRGNRYSRRHKTLNPDTDPAFWQFSFHEMGYFDLPAIIDTVLDKTGANSLNAIGHSQGNTMFFVLGSEREEYNSKINVMIALAPVAYLHHSPPPVSFFMQISPTINSLAKLLDIHELLGDNTPEGRLVHSFCPASKVGHKICLYGIVFPMMGFDAAELELDFFATASVHFPAGSSMKCILHYLQVGHRKIFAKYDYGTKLNRKIYNSTNPPAYRLERVTMPIALMAGRNDRFSSLHDVAVLRRQLPNVVYYLENPRTLMNHADYMLGKNLHVYLTPYVLRVLRKRNNFD</sequence>
<dbReference type="PANTHER" id="PTHR11005">
    <property type="entry name" value="LYSOSOMAL ACID LIPASE-RELATED"/>
    <property type="match status" value="1"/>
</dbReference>
<evidence type="ECO:0000256" key="8">
    <source>
        <dbReference type="PIRSR" id="PIRSR000862-1"/>
    </source>
</evidence>
<dbReference type="Proteomes" id="UP001652582">
    <property type="component" value="Chromosome 14"/>
</dbReference>
<evidence type="ECO:0000256" key="1">
    <source>
        <dbReference type="ARBA" id="ARBA00010701"/>
    </source>
</evidence>
<dbReference type="PIRSF" id="PIRSF000862">
    <property type="entry name" value="Steryl_ester_lip"/>
    <property type="match status" value="1"/>
</dbReference>
<keyword evidence="5" id="KW-0443">Lipid metabolism</keyword>
<proteinExistence type="inferred from homology"/>
<dbReference type="OrthoDB" id="9974421at2759"/>
<name>A0A6J1NNP8_BICAN</name>
<evidence type="ECO:0000313" key="12">
    <source>
        <dbReference type="RefSeq" id="XP_023946662.1"/>
    </source>
</evidence>
<feature type="signal peptide" evidence="9">
    <location>
        <begin position="1"/>
        <end position="22"/>
    </location>
</feature>
<keyword evidence="4 7" id="KW-0442">Lipid degradation</keyword>
<comment type="similarity">
    <text evidence="1 7">Belongs to the AB hydrolase superfamily. Lipase family.</text>
</comment>